<dbReference type="HOGENOM" id="CLU_155311_8_1_9"/>
<dbReference type="Pfam" id="PF19807">
    <property type="entry name" value="DUF6290"/>
    <property type="match status" value="1"/>
</dbReference>
<dbReference type="EMBL" id="FP565809">
    <property type="protein sequence ID" value="CBH22280.1"/>
    <property type="molecule type" value="Genomic_DNA"/>
</dbReference>
<dbReference type="NCBIfam" id="NF046040">
    <property type="entry name" value="RelB_antitoxin"/>
    <property type="match status" value="1"/>
</dbReference>
<dbReference type="BioCyc" id="CSTI499177:GJE9-2226-MONOMER"/>
<evidence type="ECO:0000313" key="1">
    <source>
        <dbReference type="EMBL" id="CBH22280.1"/>
    </source>
</evidence>
<dbReference type="Gene3D" id="1.20.5.780">
    <property type="entry name" value="Single helix bin"/>
    <property type="match status" value="1"/>
</dbReference>
<protein>
    <submittedName>
        <fullName evidence="1">Uncharacterized protein</fullName>
    </submittedName>
</protein>
<proteinExistence type="predicted"/>
<dbReference type="STRING" id="1511.CLOST_2160"/>
<dbReference type="KEGG" id="cst:CLOST_2160"/>
<dbReference type="AlphaFoldDB" id="E3PTS6"/>
<accession>E3PTS6</accession>
<keyword evidence="2" id="KW-1185">Reference proteome</keyword>
<evidence type="ECO:0000313" key="2">
    <source>
        <dbReference type="Proteomes" id="UP000007041"/>
    </source>
</evidence>
<organism evidence="1 2">
    <name type="scientific">Acetoanaerobium sticklandii (strain ATCC 12662 / DSM 519 / JCM 1433 / CCUG 9281 / NCIMB 10654 / HF)</name>
    <name type="common">Clostridium sticklandii</name>
    <dbReference type="NCBI Taxonomy" id="499177"/>
    <lineage>
        <taxon>Bacteria</taxon>
        <taxon>Bacillati</taxon>
        <taxon>Bacillota</taxon>
        <taxon>Clostridia</taxon>
        <taxon>Peptostreptococcales</taxon>
        <taxon>Filifactoraceae</taxon>
        <taxon>Acetoanaerobium</taxon>
    </lineage>
</organism>
<gene>
    <name evidence="1" type="ordered locus">CLOST_2160</name>
</gene>
<name>E3PTS6_ACESD</name>
<reference evidence="2" key="1">
    <citation type="journal article" date="2010" name="BMC Genomics">
        <title>Clostridium sticklandii, a specialist in amino acid degradation:revisiting its metabolism through its genome sequence.</title>
        <authorList>
            <person name="Fonknechten N."/>
            <person name="Chaussonnerie S."/>
            <person name="Tricot S."/>
            <person name="Lajus A."/>
            <person name="Andreesen J.R."/>
            <person name="Perchat N."/>
            <person name="Pelletier E."/>
            <person name="Gouyvenoux M."/>
            <person name="Barbe V."/>
            <person name="Salanoubat M."/>
            <person name="Le Paslier D."/>
            <person name="Weissenbach J."/>
            <person name="Cohen G.N."/>
            <person name="Kreimeyer A."/>
        </authorList>
    </citation>
    <scope>NUCLEOTIDE SEQUENCE [LARGE SCALE GENOMIC DNA]</scope>
    <source>
        <strain evidence="2">ATCC 12662 / DSM 519 / JCM 1433 / CCUG 9281 / NCIMB 10654 / HF</strain>
    </source>
</reference>
<dbReference type="eggNOG" id="ENOG50330GC">
    <property type="taxonomic scope" value="Bacteria"/>
</dbReference>
<dbReference type="InterPro" id="IPR046257">
    <property type="entry name" value="DUF6290"/>
</dbReference>
<sequence>MLSIRCSSEDENLIKKYAAMKKQSVSEFLRQAALEKIEDEYDLKLVKDYLDKKEKMSFYSADEVEKELGI</sequence>
<dbReference type="Proteomes" id="UP000007041">
    <property type="component" value="Chromosome"/>
</dbReference>